<reference evidence="2" key="1">
    <citation type="submission" date="2020-08" db="EMBL/GenBank/DDBJ databases">
        <title>Genome sequencing and assembly of the red palm weevil Rhynchophorus ferrugineus.</title>
        <authorList>
            <person name="Dias G.B."/>
            <person name="Bergman C.M."/>
            <person name="Manee M."/>
        </authorList>
    </citation>
    <scope>NUCLEOTIDE SEQUENCE</scope>
    <source>
        <strain evidence="2">AA-2017</strain>
        <tissue evidence="2">Whole larva</tissue>
    </source>
</reference>
<name>A0A834I8M1_RHYFE</name>
<dbReference type="EMBL" id="JAACXV010011409">
    <property type="protein sequence ID" value="KAF7275074.1"/>
    <property type="molecule type" value="Genomic_DNA"/>
</dbReference>
<dbReference type="OrthoDB" id="6620210at2759"/>
<keyword evidence="3" id="KW-1185">Reference proteome</keyword>
<evidence type="ECO:0000313" key="2">
    <source>
        <dbReference type="EMBL" id="KAF7275074.1"/>
    </source>
</evidence>
<feature type="region of interest" description="Disordered" evidence="1">
    <location>
        <begin position="1"/>
        <end position="31"/>
    </location>
</feature>
<dbReference type="Proteomes" id="UP000625711">
    <property type="component" value="Unassembled WGS sequence"/>
</dbReference>
<evidence type="ECO:0000313" key="3">
    <source>
        <dbReference type="Proteomes" id="UP000625711"/>
    </source>
</evidence>
<sequence>MATKGPSRSTRGRGAKATISPIPSNSTHSLDVKSPRILPEKRYLNFNKLHEKFYRCGYPFLFVGLENIVAEYGIRKIILSITTDSEAQQFVGDAKRIPGSRSIPHLLNLIVDGTIKENPQISEITNRVKATVTYFKQPVNGMEELRAKQKGYQLTPILDMLESFSSLSASVAKL</sequence>
<comment type="caution">
    <text evidence="2">The sequence shown here is derived from an EMBL/GenBank/DDBJ whole genome shotgun (WGS) entry which is preliminary data.</text>
</comment>
<gene>
    <name evidence="2" type="ORF">GWI33_012207</name>
</gene>
<protein>
    <submittedName>
        <fullName evidence="2">Uncharacterized protein</fullName>
    </submittedName>
</protein>
<proteinExistence type="predicted"/>
<evidence type="ECO:0000256" key="1">
    <source>
        <dbReference type="SAM" id="MobiDB-lite"/>
    </source>
</evidence>
<organism evidence="2 3">
    <name type="scientific">Rhynchophorus ferrugineus</name>
    <name type="common">Red palm weevil</name>
    <name type="synonym">Curculio ferrugineus</name>
    <dbReference type="NCBI Taxonomy" id="354439"/>
    <lineage>
        <taxon>Eukaryota</taxon>
        <taxon>Metazoa</taxon>
        <taxon>Ecdysozoa</taxon>
        <taxon>Arthropoda</taxon>
        <taxon>Hexapoda</taxon>
        <taxon>Insecta</taxon>
        <taxon>Pterygota</taxon>
        <taxon>Neoptera</taxon>
        <taxon>Endopterygota</taxon>
        <taxon>Coleoptera</taxon>
        <taxon>Polyphaga</taxon>
        <taxon>Cucujiformia</taxon>
        <taxon>Curculionidae</taxon>
        <taxon>Dryophthorinae</taxon>
        <taxon>Rhynchophorus</taxon>
    </lineage>
</organism>
<dbReference type="AlphaFoldDB" id="A0A834I8M1"/>
<accession>A0A834I8M1</accession>